<dbReference type="SUPFAM" id="SSF88713">
    <property type="entry name" value="Glycoside hydrolase/deacetylase"/>
    <property type="match status" value="1"/>
</dbReference>
<gene>
    <name evidence="4" type="ordered locus">Dvul_1287</name>
</gene>
<dbReference type="InterPro" id="IPR002509">
    <property type="entry name" value="NODB_dom"/>
</dbReference>
<dbReference type="Pfam" id="PF01522">
    <property type="entry name" value="Polysacc_deac_1"/>
    <property type="match status" value="1"/>
</dbReference>
<proteinExistence type="predicted"/>
<protein>
    <submittedName>
        <fullName evidence="4">Polysaccharide deacetylase</fullName>
    </submittedName>
</protein>
<evidence type="ECO:0000313" key="5">
    <source>
        <dbReference type="Proteomes" id="UP000009173"/>
    </source>
</evidence>
<dbReference type="InterPro" id="IPR051398">
    <property type="entry name" value="Polysacch_Deacetylase"/>
</dbReference>
<dbReference type="PANTHER" id="PTHR34216:SF3">
    <property type="entry name" value="POLY-BETA-1,6-N-ACETYL-D-GLUCOSAMINE N-DEACETYLASE"/>
    <property type="match status" value="1"/>
</dbReference>
<reference evidence="5" key="1">
    <citation type="journal article" date="2009" name="Environ. Microbiol.">
        <title>Contribution of mobile genetic elements to Desulfovibrio vulgaris genome plasticity.</title>
        <authorList>
            <person name="Walker C.B."/>
            <person name="Stolyar S."/>
            <person name="Chivian D."/>
            <person name="Pinel N."/>
            <person name="Gabster J.A."/>
            <person name="Dehal P.S."/>
            <person name="He Z."/>
            <person name="Yang Z.K."/>
            <person name="Yen H.C."/>
            <person name="Zhou J."/>
            <person name="Wall J.D."/>
            <person name="Hazen T.C."/>
            <person name="Arkin A.P."/>
            <person name="Stahl D.A."/>
        </authorList>
    </citation>
    <scope>NUCLEOTIDE SEQUENCE [LARGE SCALE GENOMIC DNA]</scope>
    <source>
        <strain evidence="5">DP4</strain>
    </source>
</reference>
<dbReference type="GO" id="GO:0005975">
    <property type="term" value="P:carbohydrate metabolic process"/>
    <property type="evidence" value="ECO:0007669"/>
    <property type="project" value="InterPro"/>
</dbReference>
<dbReference type="CDD" id="cd10969">
    <property type="entry name" value="CE4_Ecf1_like_5s"/>
    <property type="match status" value="1"/>
</dbReference>
<feature type="domain" description="NodB homology" evidence="3">
    <location>
        <begin position="57"/>
        <end position="173"/>
    </location>
</feature>
<dbReference type="GO" id="GO:0005576">
    <property type="term" value="C:extracellular region"/>
    <property type="evidence" value="ECO:0007669"/>
    <property type="project" value="UniProtKB-SubCell"/>
</dbReference>
<dbReference type="InterPro" id="IPR011330">
    <property type="entry name" value="Glyco_hydro/deAcase_b/a-brl"/>
</dbReference>
<dbReference type="KEGG" id="dvl:Dvul_1287"/>
<name>A0A0H3A767_NITV4</name>
<dbReference type="PANTHER" id="PTHR34216">
    <property type="match status" value="1"/>
</dbReference>
<dbReference type="HOGENOM" id="CLU_030024_3_0_7"/>
<dbReference type="Proteomes" id="UP000009173">
    <property type="component" value="Chromosome"/>
</dbReference>
<dbReference type="EMBL" id="CP000527">
    <property type="protein sequence ID" value="ABM28306.1"/>
    <property type="molecule type" value="Genomic_DNA"/>
</dbReference>
<dbReference type="Gene3D" id="3.20.20.370">
    <property type="entry name" value="Glycoside hydrolase/deacetylase"/>
    <property type="match status" value="1"/>
</dbReference>
<evidence type="ECO:0000256" key="2">
    <source>
        <dbReference type="ARBA" id="ARBA00022729"/>
    </source>
</evidence>
<accession>A0A0H3A767</accession>
<evidence type="ECO:0000256" key="1">
    <source>
        <dbReference type="ARBA" id="ARBA00004613"/>
    </source>
</evidence>
<evidence type="ECO:0000313" key="4">
    <source>
        <dbReference type="EMBL" id="ABM28306.1"/>
    </source>
</evidence>
<comment type="subcellular location">
    <subcellularLocation>
        <location evidence="1">Secreted</location>
    </subcellularLocation>
</comment>
<sequence length="366" mass="41327">MLRSLPVLMYHYISRVHDSIAVHPDQFEDHCRGMAAEGWRGVSLAEAEAFLAEGTPLPERSVLITFDDGFLDNYVHALPILEKYGHCGTVFATAGKLETAAGLRPTLADVWSGRIPAEGLPRVDAPFVKHRLGFDERHDLFLNWDEARHAESTGTLAVAAHSMWHRSVFTSASYEGFYAPQRRGRTFDRVEGDVPWGLPRFKVGPALRERAFLPSAELLHAIRETVPQDKDGAYAFFSDTAATERLMHTVEAFGADGLGRFETDAERTERMYREMRDCKQLLESELGHPVTTFCWPWGAFCDEALAIGRELGFRVFLTTLMGSNPPSAPLAVHRFKAKAKPWSWLRLRLHVYSRPLLANLYARMRL</sequence>
<organism evidence="4 5">
    <name type="scientific">Nitratidesulfovibrio vulgaris (strain DP4)</name>
    <name type="common">Desulfovibrio vulgaris</name>
    <dbReference type="NCBI Taxonomy" id="391774"/>
    <lineage>
        <taxon>Bacteria</taxon>
        <taxon>Pseudomonadati</taxon>
        <taxon>Thermodesulfobacteriota</taxon>
        <taxon>Desulfovibrionia</taxon>
        <taxon>Desulfovibrionales</taxon>
        <taxon>Desulfovibrionaceae</taxon>
        <taxon>Nitratidesulfovibrio</taxon>
    </lineage>
</organism>
<dbReference type="GO" id="GO:0016810">
    <property type="term" value="F:hydrolase activity, acting on carbon-nitrogen (but not peptide) bonds"/>
    <property type="evidence" value="ECO:0007669"/>
    <property type="project" value="InterPro"/>
</dbReference>
<keyword evidence="2" id="KW-0732">Signal</keyword>
<dbReference type="AlphaFoldDB" id="A0A0H3A767"/>
<dbReference type="RefSeq" id="WP_011792174.1">
    <property type="nucleotide sequence ID" value="NC_008751.1"/>
</dbReference>
<evidence type="ECO:0000259" key="3">
    <source>
        <dbReference type="Pfam" id="PF01522"/>
    </source>
</evidence>